<feature type="compositionally biased region" description="Basic and acidic residues" evidence="1">
    <location>
        <begin position="129"/>
        <end position="139"/>
    </location>
</feature>
<dbReference type="AlphaFoldDB" id="A1CRR6"/>
<feature type="compositionally biased region" description="Polar residues" evidence="1">
    <location>
        <begin position="234"/>
        <end position="244"/>
    </location>
</feature>
<evidence type="ECO:0000313" key="4">
    <source>
        <dbReference type="Proteomes" id="UP000006701"/>
    </source>
</evidence>
<feature type="region of interest" description="Disordered" evidence="1">
    <location>
        <begin position="372"/>
        <end position="394"/>
    </location>
</feature>
<dbReference type="HOGENOM" id="CLU_058457_0_0_1"/>
<dbReference type="VEuPathDB" id="FungiDB:ACLA_030700"/>
<keyword evidence="2" id="KW-1133">Transmembrane helix</keyword>
<feature type="region of interest" description="Disordered" evidence="1">
    <location>
        <begin position="232"/>
        <end position="289"/>
    </location>
</feature>
<dbReference type="KEGG" id="act:ACLA_030700"/>
<keyword evidence="2" id="KW-0812">Transmembrane</keyword>
<feature type="region of interest" description="Disordered" evidence="1">
    <location>
        <begin position="328"/>
        <end position="359"/>
    </location>
</feature>
<dbReference type="OMA" id="LPWRHRQ"/>
<proteinExistence type="predicted"/>
<gene>
    <name evidence="3" type="ORF">ACLA_030700</name>
</gene>
<dbReference type="OrthoDB" id="4492972at2759"/>
<evidence type="ECO:0000313" key="3">
    <source>
        <dbReference type="EMBL" id="EAW08337.1"/>
    </source>
</evidence>
<feature type="compositionally biased region" description="Polar residues" evidence="1">
    <location>
        <begin position="330"/>
        <end position="346"/>
    </location>
</feature>
<feature type="transmembrane region" description="Helical" evidence="2">
    <location>
        <begin position="36"/>
        <end position="58"/>
    </location>
</feature>
<feature type="transmembrane region" description="Helical" evidence="2">
    <location>
        <begin position="6"/>
        <end position="29"/>
    </location>
</feature>
<dbReference type="GeneID" id="4701346"/>
<evidence type="ECO:0000256" key="2">
    <source>
        <dbReference type="SAM" id="Phobius"/>
    </source>
</evidence>
<dbReference type="Proteomes" id="UP000006701">
    <property type="component" value="Unassembled WGS sequence"/>
</dbReference>
<name>A1CRR6_ASPCL</name>
<keyword evidence="4" id="KW-1185">Reference proteome</keyword>
<accession>A1CRR6</accession>
<protein>
    <submittedName>
        <fullName evidence="3">Uncharacterized protein</fullName>
    </submittedName>
</protein>
<feature type="compositionally biased region" description="Low complexity" evidence="1">
    <location>
        <begin position="182"/>
        <end position="194"/>
    </location>
</feature>
<reference evidence="3 4" key="1">
    <citation type="journal article" date="2008" name="PLoS Genet.">
        <title>Genomic islands in the pathogenic filamentous fungus Aspergillus fumigatus.</title>
        <authorList>
            <person name="Fedorova N.D."/>
            <person name="Khaldi N."/>
            <person name="Joardar V.S."/>
            <person name="Maiti R."/>
            <person name="Amedeo P."/>
            <person name="Anderson M.J."/>
            <person name="Crabtree J."/>
            <person name="Silva J.C."/>
            <person name="Badger J.H."/>
            <person name="Albarraq A."/>
            <person name="Angiuoli S."/>
            <person name="Bussey H."/>
            <person name="Bowyer P."/>
            <person name="Cotty P.J."/>
            <person name="Dyer P.S."/>
            <person name="Egan A."/>
            <person name="Galens K."/>
            <person name="Fraser-Liggett C.M."/>
            <person name="Haas B.J."/>
            <person name="Inman J.M."/>
            <person name="Kent R."/>
            <person name="Lemieux S."/>
            <person name="Malavazi I."/>
            <person name="Orvis J."/>
            <person name="Roemer T."/>
            <person name="Ronning C.M."/>
            <person name="Sundaram J.P."/>
            <person name="Sutton G."/>
            <person name="Turner G."/>
            <person name="Venter J.C."/>
            <person name="White O.R."/>
            <person name="Whitty B.R."/>
            <person name="Youngman P."/>
            <person name="Wolfe K.H."/>
            <person name="Goldman G.H."/>
            <person name="Wortman J.R."/>
            <person name="Jiang B."/>
            <person name="Denning D.W."/>
            <person name="Nierman W.C."/>
        </authorList>
    </citation>
    <scope>NUCLEOTIDE SEQUENCE [LARGE SCALE GENOMIC DNA]</scope>
    <source>
        <strain evidence="4">ATCC 1007 / CBS 513.65 / DSM 816 / NCTC 3887 / NRRL 1</strain>
    </source>
</reference>
<dbReference type="EMBL" id="DS027059">
    <property type="protein sequence ID" value="EAW08337.1"/>
    <property type="molecule type" value="Genomic_DNA"/>
</dbReference>
<keyword evidence="2" id="KW-0472">Membrane</keyword>
<dbReference type="eggNOG" id="ENOG502SAXD">
    <property type="taxonomic scope" value="Eukaryota"/>
</dbReference>
<evidence type="ECO:0000256" key="1">
    <source>
        <dbReference type="SAM" id="MobiDB-lite"/>
    </source>
</evidence>
<feature type="compositionally biased region" description="Polar residues" evidence="1">
    <location>
        <begin position="255"/>
        <end position="264"/>
    </location>
</feature>
<dbReference type="RefSeq" id="XP_001269763.1">
    <property type="nucleotide sequence ID" value="XM_001269762.1"/>
</dbReference>
<feature type="compositionally biased region" description="Polar residues" evidence="1">
    <location>
        <begin position="372"/>
        <end position="384"/>
    </location>
</feature>
<organism evidence="3 4">
    <name type="scientific">Aspergillus clavatus (strain ATCC 1007 / CBS 513.65 / DSM 816 / NCTC 3887 / NRRL 1 / QM 1276 / 107)</name>
    <dbReference type="NCBI Taxonomy" id="344612"/>
    <lineage>
        <taxon>Eukaryota</taxon>
        <taxon>Fungi</taxon>
        <taxon>Dikarya</taxon>
        <taxon>Ascomycota</taxon>
        <taxon>Pezizomycotina</taxon>
        <taxon>Eurotiomycetes</taxon>
        <taxon>Eurotiomycetidae</taxon>
        <taxon>Eurotiales</taxon>
        <taxon>Aspergillaceae</taxon>
        <taxon>Aspergillus</taxon>
        <taxon>Aspergillus subgen. Fumigati</taxon>
    </lineage>
</organism>
<sequence length="394" mass="43101">MSGTFSTIFTAPFLALVSIPLVFFAYITIWFSAVALFLRLFVICIELCYAIISSYFVIPTSSNSSLLNFASEPTTPAALNTPKRRSIDNGVTMLVSQSTIHRQPAPLSHDQNRSASVRRRTSSISLGPHEGDHSRPPHKDNRRRKTPTTPPAPLLSLISGDEGRDFEGLGGWRCPPFARPQSHPSRSASSSSKDSLSEGADDRAWLSINHRLELPSQPFPLRNHSETADFLPWTHSQPASQNPEGRTERHHHRAATTSLLPSQTRRAPPSPSMARPHRSRAVSPRPQSQHIMSTHSDFFRAMASAPQTHAHLSGLSDAAGGYFAFRPGTGVNSRESATTTPGSTTPVEDRSASGSVGRFMAHYPTGVRYRRQSMSGSYSGSQLPSPVLGRDRTM</sequence>
<feature type="region of interest" description="Disordered" evidence="1">
    <location>
        <begin position="100"/>
        <end position="198"/>
    </location>
</feature>